<feature type="region of interest" description="Disordered" evidence="1">
    <location>
        <begin position="183"/>
        <end position="224"/>
    </location>
</feature>
<organism evidence="2 3">
    <name type="scientific">Sphingomonas endophytica</name>
    <dbReference type="NCBI Taxonomy" id="869719"/>
    <lineage>
        <taxon>Bacteria</taxon>
        <taxon>Pseudomonadati</taxon>
        <taxon>Pseudomonadota</taxon>
        <taxon>Alphaproteobacteria</taxon>
        <taxon>Sphingomonadales</taxon>
        <taxon>Sphingomonadaceae</taxon>
        <taxon>Sphingomonas</taxon>
    </lineage>
</organism>
<gene>
    <name evidence="2" type="ORF">F4693_000163</name>
</gene>
<protein>
    <submittedName>
        <fullName evidence="2">Uncharacterized protein</fullName>
    </submittedName>
</protein>
<dbReference type="EMBL" id="JACHBT010000001">
    <property type="protein sequence ID" value="MBB6503214.1"/>
    <property type="molecule type" value="Genomic_DNA"/>
</dbReference>
<proteinExistence type="predicted"/>
<dbReference type="Proteomes" id="UP000522313">
    <property type="component" value="Unassembled WGS sequence"/>
</dbReference>
<feature type="compositionally biased region" description="Low complexity" evidence="1">
    <location>
        <begin position="200"/>
        <end position="213"/>
    </location>
</feature>
<evidence type="ECO:0000313" key="3">
    <source>
        <dbReference type="Proteomes" id="UP000522313"/>
    </source>
</evidence>
<sequence length="224" mass="23850">MVATSTKPIAFTPAWREGDPAAPVFLLTPAGVVERSLMEAELAGRYNAGRVYSFELLAAIRSGVVTLLDGDEAQGRILELIDIEQESGEAELTPADVALLAEVRKILAASWPAYRDLREQMERRRELAPLVALRYFCTGITAPGVTFKRGLDGKVGEETLRALDPLEMTAAGNRAFQMAYLTEEDRGNSARPSSSGDGPATSTSDASSTAAGRSTDDTGAKTPG</sequence>
<reference evidence="2 3" key="2">
    <citation type="submission" date="2020-08" db="EMBL/GenBank/DDBJ databases">
        <authorList>
            <person name="Partida-Martinez L."/>
            <person name="Huntemann M."/>
            <person name="Clum A."/>
            <person name="Wang J."/>
            <person name="Palaniappan K."/>
            <person name="Ritter S."/>
            <person name="Chen I.-M."/>
            <person name="Stamatis D."/>
            <person name="Reddy T."/>
            <person name="O'Malley R."/>
            <person name="Daum C."/>
            <person name="Shapiro N."/>
            <person name="Ivanova N."/>
            <person name="Kyrpides N."/>
            <person name="Woyke T."/>
        </authorList>
    </citation>
    <scope>NUCLEOTIDE SEQUENCE [LARGE SCALE GENOMIC DNA]</scope>
    <source>
        <strain evidence="2 3">AS3.13</strain>
    </source>
</reference>
<comment type="caution">
    <text evidence="2">The sequence shown here is derived from an EMBL/GenBank/DDBJ whole genome shotgun (WGS) entry which is preliminary data.</text>
</comment>
<accession>A0A7X0J9L5</accession>
<evidence type="ECO:0000313" key="2">
    <source>
        <dbReference type="EMBL" id="MBB6503214.1"/>
    </source>
</evidence>
<evidence type="ECO:0000256" key="1">
    <source>
        <dbReference type="SAM" id="MobiDB-lite"/>
    </source>
</evidence>
<dbReference type="AlphaFoldDB" id="A0A7X0J9L5"/>
<reference evidence="2 3" key="1">
    <citation type="submission" date="2020-08" db="EMBL/GenBank/DDBJ databases">
        <title>The Agave Microbiome: Exploring the role of microbial communities in plant adaptations to desert environments.</title>
        <authorList>
            <person name="Partida-Martinez L.P."/>
        </authorList>
    </citation>
    <scope>NUCLEOTIDE SEQUENCE [LARGE SCALE GENOMIC DNA]</scope>
    <source>
        <strain evidence="2 3">AS3.13</strain>
    </source>
</reference>
<name>A0A7X0J9L5_9SPHN</name>
<dbReference type="RefSeq" id="WP_184503763.1">
    <property type="nucleotide sequence ID" value="NZ_JACHBT010000001.1"/>
</dbReference>
<feature type="compositionally biased region" description="Basic and acidic residues" evidence="1">
    <location>
        <begin position="214"/>
        <end position="224"/>
    </location>
</feature>